<dbReference type="AlphaFoldDB" id="A0A672UQG6"/>
<name>A0A672UQG6_STRHB</name>
<proteinExistence type="predicted"/>
<reference evidence="1" key="3">
    <citation type="submission" date="2025-09" db="UniProtKB">
        <authorList>
            <consortium name="Ensembl"/>
        </authorList>
    </citation>
    <scope>IDENTIFICATION</scope>
</reference>
<dbReference type="PANTHER" id="PTHR47743:SF2">
    <property type="entry name" value="ACROSOMAL PROTEIN KIAA1210"/>
    <property type="match status" value="1"/>
</dbReference>
<dbReference type="InterPro" id="IPR026713">
    <property type="entry name" value="CRACD-like"/>
</dbReference>
<dbReference type="Proteomes" id="UP000472266">
    <property type="component" value="Chromosome 10"/>
</dbReference>
<reference evidence="1 2" key="1">
    <citation type="submission" date="2019-11" db="EMBL/GenBank/DDBJ databases">
        <title>Strigops habroptila (kakapo) genome, bStrHab1, primary haplotype, v2.</title>
        <authorList>
            <person name="Jarvis E.D."/>
            <person name="Howard J."/>
            <person name="Rhie A."/>
            <person name="Phillippy A."/>
            <person name="Korlach J."/>
            <person name="Digby A."/>
            <person name="Iorns D."/>
            <person name="Eason D."/>
            <person name="Robertson B."/>
            <person name="Raemaekers T."/>
            <person name="Howe K."/>
            <person name="Lewin H."/>
            <person name="Damas J."/>
            <person name="Hastie A."/>
            <person name="Tracey A."/>
            <person name="Chow W."/>
            <person name="Fedrigo O."/>
        </authorList>
    </citation>
    <scope>NUCLEOTIDE SEQUENCE [LARGE SCALE GENOMIC DNA]</scope>
</reference>
<dbReference type="InParanoid" id="A0A672UQG6"/>
<dbReference type="Ensembl" id="ENSSHBT00005020526.1">
    <property type="protein sequence ID" value="ENSSHBP00005017171.1"/>
    <property type="gene ID" value="ENSSHBG00005014892.1"/>
</dbReference>
<keyword evidence="2" id="KW-1185">Reference proteome</keyword>
<protein>
    <submittedName>
        <fullName evidence="1">Uncharacterized protein</fullName>
    </submittedName>
</protein>
<evidence type="ECO:0000313" key="1">
    <source>
        <dbReference type="Ensembl" id="ENSSHBP00005017171.1"/>
    </source>
</evidence>
<evidence type="ECO:0000313" key="2">
    <source>
        <dbReference type="Proteomes" id="UP000472266"/>
    </source>
</evidence>
<reference evidence="1" key="2">
    <citation type="submission" date="2025-08" db="UniProtKB">
        <authorList>
            <consortium name="Ensembl"/>
        </authorList>
    </citation>
    <scope>IDENTIFICATION</scope>
</reference>
<dbReference type="PANTHER" id="PTHR47743">
    <property type="entry name" value="KIAA1210 / KIAA1211 FAMILY MEMBER"/>
    <property type="match status" value="1"/>
</dbReference>
<sequence length="63" mass="7029">MGNKALSHDSVFIFESAPGNVAGDVLSQENIPGRVKTLQLYFYSHKRQPFSVSLTLVRIKAKH</sequence>
<organism evidence="1 2">
    <name type="scientific">Strigops habroptila</name>
    <name type="common">Kakapo</name>
    <dbReference type="NCBI Taxonomy" id="2489341"/>
    <lineage>
        <taxon>Eukaryota</taxon>
        <taxon>Metazoa</taxon>
        <taxon>Chordata</taxon>
        <taxon>Craniata</taxon>
        <taxon>Vertebrata</taxon>
        <taxon>Euteleostomi</taxon>
        <taxon>Archelosauria</taxon>
        <taxon>Archosauria</taxon>
        <taxon>Dinosauria</taxon>
        <taxon>Saurischia</taxon>
        <taxon>Theropoda</taxon>
        <taxon>Coelurosauria</taxon>
        <taxon>Aves</taxon>
        <taxon>Neognathae</taxon>
        <taxon>Neoaves</taxon>
        <taxon>Telluraves</taxon>
        <taxon>Australaves</taxon>
        <taxon>Psittaciformes</taxon>
        <taxon>Psittacidae</taxon>
        <taxon>Strigops</taxon>
    </lineage>
</organism>
<accession>A0A672UQG6</accession>
<dbReference type="GeneTree" id="ENSGT00960000189890"/>